<dbReference type="CDD" id="cd09020">
    <property type="entry name" value="D-hex-6-P-epi_like"/>
    <property type="match status" value="1"/>
</dbReference>
<dbReference type="RefSeq" id="WP_052236882.1">
    <property type="nucleotide sequence ID" value="NZ_CP009056.1"/>
</dbReference>
<organism evidence="6 7">
    <name type="scientific">Frischella perrara</name>
    <dbReference type="NCBI Taxonomy" id="1267021"/>
    <lineage>
        <taxon>Bacteria</taxon>
        <taxon>Pseudomonadati</taxon>
        <taxon>Pseudomonadota</taxon>
        <taxon>Gammaproteobacteria</taxon>
        <taxon>Orbales</taxon>
        <taxon>Orbaceae</taxon>
        <taxon>Frischella</taxon>
    </lineage>
</organism>
<dbReference type="GO" id="GO:0030246">
    <property type="term" value="F:carbohydrate binding"/>
    <property type="evidence" value="ECO:0007669"/>
    <property type="project" value="UniProtKB-UniRule"/>
</dbReference>
<evidence type="ECO:0000313" key="7">
    <source>
        <dbReference type="Proteomes" id="UP000030901"/>
    </source>
</evidence>
<keyword evidence="3 4" id="KW-0413">Isomerase</keyword>
<dbReference type="GO" id="GO:0005737">
    <property type="term" value="C:cytoplasm"/>
    <property type="evidence" value="ECO:0007669"/>
    <property type="project" value="TreeGrafter"/>
</dbReference>
<dbReference type="Pfam" id="PF01263">
    <property type="entry name" value="Aldose_epim"/>
    <property type="match status" value="1"/>
</dbReference>
<evidence type="ECO:0000256" key="2">
    <source>
        <dbReference type="ARBA" id="ARBA00005866"/>
    </source>
</evidence>
<evidence type="ECO:0000256" key="1">
    <source>
        <dbReference type="ARBA" id="ARBA00001096"/>
    </source>
</evidence>
<dbReference type="PIRSF" id="PIRSF016020">
    <property type="entry name" value="PHexose_mutarotase"/>
    <property type="match status" value="1"/>
</dbReference>
<comment type="catalytic activity">
    <reaction evidence="1">
        <text>alpha-D-glucose 6-phosphate = beta-D-glucose 6-phosphate</text>
        <dbReference type="Rhea" id="RHEA:16249"/>
        <dbReference type="ChEBI" id="CHEBI:58225"/>
        <dbReference type="ChEBI" id="CHEBI:58247"/>
        <dbReference type="EC" id="5.1.3.15"/>
    </reaction>
</comment>
<dbReference type="EC" id="5.1.3.15" evidence="4"/>
<dbReference type="OrthoDB" id="9790727at2"/>
<dbReference type="KEGG" id="fpp:FPB0191_01669"/>
<sequence length="291" mass="33375">MSIIQSIQDCHHQLKSVSKHINQVHYDEHQLLVIAHPLCKAAISLQGAHLLYWQPTNEDIPVVWLSEKALFKKGKAIRGGMPVCWPWFGNTLTPAHGFARTTDWHLKNVAETEEGVELVLSLRENDTTLQVWPHKFDLEMKFQLGKTCKAELMCRGDFSATSALHTYYGVSDIDSIRVDGLGDNYVEKLSTVNLPKVTGEMTFNQEVDRIYTHPASVNHIIDRHRKIKINHFSHSDVVVWNPWADKSKAMNDLEDNSYQHFVCVETCRIHHPIMLTEQQFAHYGVEISIEK</sequence>
<dbReference type="Gene3D" id="2.70.98.10">
    <property type="match status" value="1"/>
</dbReference>
<keyword evidence="7" id="KW-1185">Reference proteome</keyword>
<name>A0A0A7S1R2_FRIPE</name>
<dbReference type="STRING" id="1267021.FPB0191_01669"/>
<evidence type="ECO:0000256" key="3">
    <source>
        <dbReference type="ARBA" id="ARBA00023235"/>
    </source>
</evidence>
<evidence type="ECO:0000256" key="4">
    <source>
        <dbReference type="PIRNR" id="PIRNR016020"/>
    </source>
</evidence>
<dbReference type="AlphaFoldDB" id="A0A0A7S1R2"/>
<dbReference type="InterPro" id="IPR025532">
    <property type="entry name" value="G6P_1-epimerase"/>
</dbReference>
<dbReference type="HOGENOM" id="CLU_048345_4_1_6"/>
<evidence type="ECO:0000256" key="5">
    <source>
        <dbReference type="PIRSR" id="PIRSR016020-1"/>
    </source>
</evidence>
<dbReference type="InterPro" id="IPR011013">
    <property type="entry name" value="Gal_mutarotase_sf_dom"/>
</dbReference>
<dbReference type="InterPro" id="IPR008183">
    <property type="entry name" value="Aldose_1/G6P_1-epimerase"/>
</dbReference>
<comment type="similarity">
    <text evidence="2 4">Belongs to the glucose-6-phosphate 1-epimerase family.</text>
</comment>
<dbReference type="GO" id="GO:0005975">
    <property type="term" value="P:carbohydrate metabolic process"/>
    <property type="evidence" value="ECO:0007669"/>
    <property type="project" value="InterPro"/>
</dbReference>
<dbReference type="EMBL" id="CP009056">
    <property type="protein sequence ID" value="AJA45485.1"/>
    <property type="molecule type" value="Genomic_DNA"/>
</dbReference>
<accession>A0A0A7S1R2</accession>
<gene>
    <name evidence="6" type="ORF">FPB0191_01669</name>
</gene>
<dbReference type="PANTHER" id="PTHR11122">
    <property type="entry name" value="APOSPORY-ASSOCIATED PROTEIN C-RELATED"/>
    <property type="match status" value="1"/>
</dbReference>
<feature type="active site" evidence="5">
    <location>
        <position position="165"/>
    </location>
</feature>
<dbReference type="Proteomes" id="UP000030901">
    <property type="component" value="Chromosome"/>
</dbReference>
<proteinExistence type="inferred from homology"/>
<dbReference type="SUPFAM" id="SSF74650">
    <property type="entry name" value="Galactose mutarotase-like"/>
    <property type="match status" value="1"/>
</dbReference>
<protein>
    <recommendedName>
        <fullName evidence="4">Putative glucose-6-phosphate 1-epimerase</fullName>
        <ecNumber evidence="4">5.1.3.15</ecNumber>
    </recommendedName>
</protein>
<feature type="active site" evidence="5">
    <location>
        <position position="265"/>
    </location>
</feature>
<dbReference type="InterPro" id="IPR014718">
    <property type="entry name" value="GH-type_carb-bd"/>
</dbReference>
<dbReference type="GO" id="GO:0047938">
    <property type="term" value="F:glucose-6-phosphate 1-epimerase activity"/>
    <property type="evidence" value="ECO:0007669"/>
    <property type="project" value="UniProtKB-UniRule"/>
</dbReference>
<dbReference type="PANTHER" id="PTHR11122:SF13">
    <property type="entry name" value="GLUCOSE-6-PHOSPHATE 1-EPIMERASE"/>
    <property type="match status" value="1"/>
</dbReference>
<reference evidence="6 7" key="1">
    <citation type="journal article" date="2014" name="Appl. Environ. Microbiol.">
        <title>Gut symbionts from distinct hosts exhibit genotoxic activity via divergent colibactin biosynthetic pathways.</title>
        <authorList>
            <person name="Engel P."/>
            <person name="Vizcaino M.I."/>
            <person name="Crawford J.M."/>
        </authorList>
    </citation>
    <scope>NUCLEOTIDE SEQUENCE [LARGE SCALE GENOMIC DNA]</scope>
    <source>
        <strain evidence="6 7">PEB0191</strain>
    </source>
</reference>
<evidence type="ECO:0000313" key="6">
    <source>
        <dbReference type="EMBL" id="AJA45485.1"/>
    </source>
</evidence>